<evidence type="ECO:0000256" key="4">
    <source>
        <dbReference type="ARBA" id="ARBA00023172"/>
    </source>
</evidence>
<protein>
    <submittedName>
        <fullName evidence="7">Transposase</fullName>
    </submittedName>
</protein>
<dbReference type="Gene3D" id="1.10.10.60">
    <property type="entry name" value="Homeodomain-like"/>
    <property type="match status" value="1"/>
</dbReference>
<gene>
    <name evidence="7" type="ORF">PG2003B_1569</name>
</gene>
<evidence type="ECO:0000313" key="7">
    <source>
        <dbReference type="EMBL" id="RYQ35362.1"/>
    </source>
</evidence>
<dbReference type="InterPro" id="IPR012337">
    <property type="entry name" value="RNaseH-like_sf"/>
</dbReference>
<dbReference type="EMBL" id="RYUW01000020">
    <property type="protein sequence ID" value="RYQ35362.1"/>
    <property type="molecule type" value="Genomic_DNA"/>
</dbReference>
<dbReference type="AlphaFoldDB" id="A0A4Q5APS1"/>
<evidence type="ECO:0000259" key="6">
    <source>
        <dbReference type="PROSITE" id="PS50994"/>
    </source>
</evidence>
<dbReference type="Proteomes" id="UP000292382">
    <property type="component" value="Unassembled WGS sequence"/>
</dbReference>
<dbReference type="GO" id="GO:0015074">
    <property type="term" value="P:DNA integration"/>
    <property type="evidence" value="ECO:0007669"/>
    <property type="project" value="InterPro"/>
</dbReference>
<evidence type="ECO:0000313" key="8">
    <source>
        <dbReference type="Proteomes" id="UP000292382"/>
    </source>
</evidence>
<sequence>MISMSVVHSIRSMRKEGCSVAAIARELNVSEPTVRKYLKVRDLSPKPPVKRARPSKIEQWVPLIEQWLAEDRESWSKQRHTATRIHERLVHEHGADVSLSTVNRKVGELKRQFRLERESGFLDLSWHEAEAQADFGQTDVWWRGVRTRMRFFVLSFPYSNTTVACLTPGENAECTCAALRGLFERLEGVPRRIVFDNAAGVGHKRKDGGVRYTELFAAFRAHYGFDSTLCNPYSGHEKGNVEAKVGAIRRALFVPVPKAYGYESFNADLFERCMAMADKYGAVTLEGRHRYFTGIEHAGRELIVGLRADSVEILDTTGKPIGMHERAYGDAPTSSDDPVNQLEALVFRANAWPNSKVRDALPDPLRSWLDQQGRIELQGHLRTMLAVSRDTGWRTAIDAMGDVLSATGTLDAASVELQAARLRAGNEPIVYDEPVDLSEYDIAFSDLHH</sequence>
<name>A0A4Q5APS1_9BIFI</name>
<dbReference type="InterPro" id="IPR009057">
    <property type="entry name" value="Homeodomain-like_sf"/>
</dbReference>
<dbReference type="PROSITE" id="PS50531">
    <property type="entry name" value="HTH_IS21"/>
    <property type="match status" value="1"/>
</dbReference>
<dbReference type="GO" id="GO:0006310">
    <property type="term" value="P:DNA recombination"/>
    <property type="evidence" value="ECO:0007669"/>
    <property type="project" value="UniProtKB-KW"/>
</dbReference>
<dbReference type="InterPro" id="IPR036397">
    <property type="entry name" value="RNaseH_sf"/>
</dbReference>
<dbReference type="InterPro" id="IPR017894">
    <property type="entry name" value="HTH_IS21_transposase_type"/>
</dbReference>
<proteinExistence type="inferred from homology"/>
<keyword evidence="3" id="KW-0238">DNA-binding</keyword>
<dbReference type="SUPFAM" id="SSF46689">
    <property type="entry name" value="Homeodomain-like"/>
    <property type="match status" value="1"/>
</dbReference>
<evidence type="ECO:0000256" key="2">
    <source>
        <dbReference type="ARBA" id="ARBA00022578"/>
    </source>
</evidence>
<reference evidence="7 8" key="1">
    <citation type="submission" date="2018-12" db="EMBL/GenBank/DDBJ databases">
        <title>Unveiling genomic diversity among members of the Bifidobacterium pseudolongum species, a widely distributed gut commensal of the animal kingdom.</title>
        <authorList>
            <person name="Lugli G.A."/>
            <person name="Duranti S."/>
            <person name="Albert K."/>
            <person name="Mancabelli L."/>
            <person name="Napoli S."/>
            <person name="Viappiani A."/>
            <person name="Anzalone R."/>
            <person name="Longhi G."/>
            <person name="Milani C."/>
            <person name="Turroni F."/>
            <person name="Alessandri G."/>
            <person name="Sela D.A."/>
            <person name="Van Sinderen D."/>
            <person name="Ventura M."/>
        </authorList>
    </citation>
    <scope>NUCLEOTIDE SEQUENCE [LARGE SCALE GENOMIC DNA]</scope>
    <source>
        <strain evidence="7 8">2003B</strain>
    </source>
</reference>
<dbReference type="Gene3D" id="3.30.420.10">
    <property type="entry name" value="Ribonuclease H-like superfamily/Ribonuclease H"/>
    <property type="match status" value="1"/>
</dbReference>
<dbReference type="PANTHER" id="PTHR35004">
    <property type="entry name" value="TRANSPOSASE RV3428C-RELATED"/>
    <property type="match status" value="1"/>
</dbReference>
<dbReference type="InterPro" id="IPR001584">
    <property type="entry name" value="Integrase_cat-core"/>
</dbReference>
<evidence type="ECO:0000256" key="3">
    <source>
        <dbReference type="ARBA" id="ARBA00023125"/>
    </source>
</evidence>
<comment type="similarity">
    <text evidence="1">Belongs to the transposase IS21/IS408/IS1162 family.</text>
</comment>
<evidence type="ECO:0000259" key="5">
    <source>
        <dbReference type="PROSITE" id="PS50531"/>
    </source>
</evidence>
<organism evidence="7 8">
    <name type="scientific">Bifidobacterium pseudolongum subsp. globosum</name>
    <dbReference type="NCBI Taxonomy" id="1690"/>
    <lineage>
        <taxon>Bacteria</taxon>
        <taxon>Bacillati</taxon>
        <taxon>Actinomycetota</taxon>
        <taxon>Actinomycetes</taxon>
        <taxon>Bifidobacteriales</taxon>
        <taxon>Bifidobacteriaceae</taxon>
        <taxon>Bifidobacterium</taxon>
    </lineage>
</organism>
<dbReference type="NCBIfam" id="NF033546">
    <property type="entry name" value="transpos_IS21"/>
    <property type="match status" value="1"/>
</dbReference>
<accession>A0A4Q5APS1</accession>
<evidence type="ECO:0000256" key="1">
    <source>
        <dbReference type="ARBA" id="ARBA00009277"/>
    </source>
</evidence>
<dbReference type="PROSITE" id="PS50994">
    <property type="entry name" value="INTEGRASE"/>
    <property type="match status" value="1"/>
</dbReference>
<feature type="domain" description="HTH IS21-type" evidence="5">
    <location>
        <begin position="5"/>
        <end position="68"/>
    </location>
</feature>
<feature type="domain" description="Integrase catalytic" evidence="6">
    <location>
        <begin position="128"/>
        <end position="252"/>
    </location>
</feature>
<keyword evidence="4" id="KW-0233">DNA recombination</keyword>
<dbReference type="GO" id="GO:0032196">
    <property type="term" value="P:transposition"/>
    <property type="evidence" value="ECO:0007669"/>
    <property type="project" value="UniProtKB-KW"/>
</dbReference>
<dbReference type="GO" id="GO:0003677">
    <property type="term" value="F:DNA binding"/>
    <property type="evidence" value="ECO:0007669"/>
    <property type="project" value="UniProtKB-KW"/>
</dbReference>
<comment type="caution">
    <text evidence="7">The sequence shown here is derived from an EMBL/GenBank/DDBJ whole genome shotgun (WGS) entry which is preliminary data.</text>
</comment>
<keyword evidence="2" id="KW-0815">Transposition</keyword>
<dbReference type="SUPFAM" id="SSF53098">
    <property type="entry name" value="Ribonuclease H-like"/>
    <property type="match status" value="1"/>
</dbReference>